<protein>
    <submittedName>
        <fullName evidence="2">Uncharacterized protein</fullName>
    </submittedName>
</protein>
<sequence>MVFNYFYTIVFLVSVLLFLNIINRILFMRFVKRLPATQAGLKVNDLLDQKTFANLIGKLNSQEQEKAIKTRSWLIRIIVAMFVVIVLIIIVGILSYIA</sequence>
<keyword evidence="3" id="KW-1185">Reference proteome</keyword>
<dbReference type="Proteomes" id="UP000753961">
    <property type="component" value="Unassembled WGS sequence"/>
</dbReference>
<dbReference type="RefSeq" id="WP_222579381.1">
    <property type="nucleotide sequence ID" value="NZ_JAHVHU010000006.1"/>
</dbReference>
<reference evidence="2" key="1">
    <citation type="submission" date="2021-06" db="EMBL/GenBank/DDBJ databases">
        <title>44 bacteria genomes isolated from Dapeng, Shenzhen.</title>
        <authorList>
            <person name="Zheng W."/>
            <person name="Yu S."/>
            <person name="Huang Y."/>
        </authorList>
    </citation>
    <scope>NUCLEOTIDE SEQUENCE</scope>
    <source>
        <strain evidence="2">DP5N28-2</strain>
    </source>
</reference>
<feature type="transmembrane region" description="Helical" evidence="1">
    <location>
        <begin position="73"/>
        <end position="97"/>
    </location>
</feature>
<evidence type="ECO:0000313" key="2">
    <source>
        <dbReference type="EMBL" id="MBY5957860.1"/>
    </source>
</evidence>
<dbReference type="EMBL" id="JAHVHU010000006">
    <property type="protein sequence ID" value="MBY5957860.1"/>
    <property type="molecule type" value="Genomic_DNA"/>
</dbReference>
<keyword evidence="1" id="KW-1133">Transmembrane helix</keyword>
<keyword evidence="1" id="KW-0812">Transmembrane</keyword>
<name>A0A953HT05_9BACT</name>
<feature type="transmembrane region" description="Helical" evidence="1">
    <location>
        <begin position="6"/>
        <end position="27"/>
    </location>
</feature>
<dbReference type="AlphaFoldDB" id="A0A953HT05"/>
<organism evidence="2 3">
    <name type="scientific">Membranihabitans marinus</name>
    <dbReference type="NCBI Taxonomy" id="1227546"/>
    <lineage>
        <taxon>Bacteria</taxon>
        <taxon>Pseudomonadati</taxon>
        <taxon>Bacteroidota</taxon>
        <taxon>Saprospiria</taxon>
        <taxon>Saprospirales</taxon>
        <taxon>Saprospiraceae</taxon>
        <taxon>Membranihabitans</taxon>
    </lineage>
</organism>
<evidence type="ECO:0000313" key="3">
    <source>
        <dbReference type="Proteomes" id="UP000753961"/>
    </source>
</evidence>
<gene>
    <name evidence="2" type="ORF">KUV50_06950</name>
</gene>
<comment type="caution">
    <text evidence="2">The sequence shown here is derived from an EMBL/GenBank/DDBJ whole genome shotgun (WGS) entry which is preliminary data.</text>
</comment>
<accession>A0A953HT05</accession>
<proteinExistence type="predicted"/>
<keyword evidence="1" id="KW-0472">Membrane</keyword>
<evidence type="ECO:0000256" key="1">
    <source>
        <dbReference type="SAM" id="Phobius"/>
    </source>
</evidence>